<evidence type="ECO:0000256" key="3">
    <source>
        <dbReference type="ARBA" id="ARBA00023098"/>
    </source>
</evidence>
<dbReference type="Pfam" id="PF03403">
    <property type="entry name" value="PAF-AH_p_II"/>
    <property type="match status" value="1"/>
</dbReference>
<feature type="region of interest" description="Disordered" evidence="5">
    <location>
        <begin position="525"/>
        <end position="569"/>
    </location>
</feature>
<dbReference type="EC" id="3.1.1.47" evidence="4"/>
<dbReference type="InterPro" id="IPR029058">
    <property type="entry name" value="AB_hydrolase_fold"/>
</dbReference>
<sequence>MASLLSRLSPVPTFPDYAGLYKVGTVDVEIPVSELDSPSPKPKGAADIHTVQFRIYYPAVPESDGKRIAWLPAPQRLHVAAYAQFLGIKPVVASLLSFLPRHLHYVTIPVHSGATLLSPPKEQSAQTGWPTVVFSHGLGGNRNTYSYLMCSLASHGVVVMCPEHRDGSAAVSLIRDPNNPNSRQVVPYVRIPHAQTNEVWEARDRQLRIRLWELGLGLEALLAIDRGEERIVKANLNTSTSGASLLQFAGMLDVQEPGKIIFAGHSFGAATMVQLLKSSYYAGLPEVAAMREPLFVPKADSAIRRQVTERSLSILLDMWCFPILSASSSALYKLPLPTYSDTASAVGGAGVLAVESDSFFKWKEHLHAMARILSPNPSEKVVSPAAFERPNSGVRLGEPNFFCALNSAHLSQSDFGILFPWLTKKVFGADNPDRILHLNLRALLQFLRTNGVSVAPTAAATNLEENDFNEAKQDLTDDSSDARVVDDDDDEAIFDRSESKGPVENWAWINVVGMGAESSPSELEMLLPEHGDHASSSKGVQAEDGDADKKMESEIDPSLELATGVTNES</sequence>
<evidence type="ECO:0000256" key="2">
    <source>
        <dbReference type="ARBA" id="ARBA00022963"/>
    </source>
</evidence>
<reference evidence="6" key="2">
    <citation type="submission" date="2023-06" db="EMBL/GenBank/DDBJ databases">
        <authorList>
            <consortium name="Lawrence Berkeley National Laboratory"/>
            <person name="Haridas S."/>
            <person name="Hensen N."/>
            <person name="Bonometti L."/>
            <person name="Westerberg I."/>
            <person name="Brannstrom I.O."/>
            <person name="Guillou S."/>
            <person name="Cros-Aarteil S."/>
            <person name="Calhoun S."/>
            <person name="Kuo A."/>
            <person name="Mondo S."/>
            <person name="Pangilinan J."/>
            <person name="Riley R."/>
            <person name="Labutti K."/>
            <person name="Andreopoulos B."/>
            <person name="Lipzen A."/>
            <person name="Chen C."/>
            <person name="Yanf M."/>
            <person name="Daum C."/>
            <person name="Ng V."/>
            <person name="Clum A."/>
            <person name="Steindorff A."/>
            <person name="Ohm R."/>
            <person name="Martin F."/>
            <person name="Silar P."/>
            <person name="Natvig D."/>
            <person name="Lalanne C."/>
            <person name="Gautier V."/>
            <person name="Ament-Velasquez S.L."/>
            <person name="Kruys A."/>
            <person name="Hutchinson M.I."/>
            <person name="Powell A.J."/>
            <person name="Barry K."/>
            <person name="Miller A.N."/>
            <person name="Grigoriev I.V."/>
            <person name="Debuchy R."/>
            <person name="Gladieux P."/>
            <person name="Thoren M.H."/>
            <person name="Johannesson H."/>
        </authorList>
    </citation>
    <scope>NUCLEOTIDE SEQUENCE</scope>
    <source>
        <strain evidence="6">CBS 958.72</strain>
    </source>
</reference>
<dbReference type="SUPFAM" id="SSF53474">
    <property type="entry name" value="alpha/beta-Hydrolases"/>
    <property type="match status" value="1"/>
</dbReference>
<dbReference type="PIRSF" id="PIRSF018169">
    <property type="entry name" value="PAF_acetylhydrolase"/>
    <property type="match status" value="1"/>
</dbReference>
<keyword evidence="7" id="KW-1185">Reference proteome</keyword>
<comment type="caution">
    <text evidence="6">The sequence shown here is derived from an EMBL/GenBank/DDBJ whole genome shotgun (WGS) entry which is preliminary data.</text>
</comment>
<proteinExistence type="inferred from homology"/>
<evidence type="ECO:0000313" key="7">
    <source>
        <dbReference type="Proteomes" id="UP001287356"/>
    </source>
</evidence>
<gene>
    <name evidence="6" type="ORF">B0T24DRAFT_270154</name>
</gene>
<evidence type="ECO:0000256" key="4">
    <source>
        <dbReference type="PIRNR" id="PIRNR018169"/>
    </source>
</evidence>
<accession>A0AAE0KBG0</accession>
<organism evidence="6 7">
    <name type="scientific">Lasiosphaeria ovina</name>
    <dbReference type="NCBI Taxonomy" id="92902"/>
    <lineage>
        <taxon>Eukaryota</taxon>
        <taxon>Fungi</taxon>
        <taxon>Dikarya</taxon>
        <taxon>Ascomycota</taxon>
        <taxon>Pezizomycotina</taxon>
        <taxon>Sordariomycetes</taxon>
        <taxon>Sordariomycetidae</taxon>
        <taxon>Sordariales</taxon>
        <taxon>Lasiosphaeriaceae</taxon>
        <taxon>Lasiosphaeria</taxon>
    </lineage>
</organism>
<dbReference type="GO" id="GO:0003847">
    <property type="term" value="F:1-alkyl-2-acetylglycerophosphocholine esterase activity"/>
    <property type="evidence" value="ECO:0007669"/>
    <property type="project" value="UniProtKB-UniRule"/>
</dbReference>
<evidence type="ECO:0000313" key="6">
    <source>
        <dbReference type="EMBL" id="KAK3373614.1"/>
    </source>
</evidence>
<dbReference type="InterPro" id="IPR016715">
    <property type="entry name" value="PAF_acetylhydro_eukaryote"/>
</dbReference>
<comment type="catalytic activity">
    <reaction evidence="4">
        <text>a 1-O-alkyl-2-acetyl-sn-glycero-3-phosphocholine + H2O = a 1-O-alkyl-sn-glycero-3-phosphocholine + acetate + H(+)</text>
        <dbReference type="Rhea" id="RHEA:17777"/>
        <dbReference type="ChEBI" id="CHEBI:15377"/>
        <dbReference type="ChEBI" id="CHEBI:15378"/>
        <dbReference type="ChEBI" id="CHEBI:30089"/>
        <dbReference type="ChEBI" id="CHEBI:30909"/>
        <dbReference type="ChEBI" id="CHEBI:36707"/>
        <dbReference type="EC" id="3.1.1.47"/>
    </reaction>
</comment>
<dbReference type="PANTHER" id="PTHR10272">
    <property type="entry name" value="PLATELET-ACTIVATING FACTOR ACETYLHYDROLASE"/>
    <property type="match status" value="1"/>
</dbReference>
<protein>
    <recommendedName>
        <fullName evidence="4">Putative phospholipase</fullName>
        <ecNumber evidence="4">3.1.1.47</ecNumber>
    </recommendedName>
</protein>
<dbReference type="Proteomes" id="UP001287356">
    <property type="component" value="Unassembled WGS sequence"/>
</dbReference>
<comment type="similarity">
    <text evidence="4">Belongs to the serine esterase family.</text>
</comment>
<keyword evidence="2 4" id="KW-0442">Lipid degradation</keyword>
<reference evidence="6" key="1">
    <citation type="journal article" date="2023" name="Mol. Phylogenet. Evol.">
        <title>Genome-scale phylogeny and comparative genomics of the fungal order Sordariales.</title>
        <authorList>
            <person name="Hensen N."/>
            <person name="Bonometti L."/>
            <person name="Westerberg I."/>
            <person name="Brannstrom I.O."/>
            <person name="Guillou S."/>
            <person name="Cros-Aarteil S."/>
            <person name="Calhoun S."/>
            <person name="Haridas S."/>
            <person name="Kuo A."/>
            <person name="Mondo S."/>
            <person name="Pangilinan J."/>
            <person name="Riley R."/>
            <person name="LaButti K."/>
            <person name="Andreopoulos B."/>
            <person name="Lipzen A."/>
            <person name="Chen C."/>
            <person name="Yan M."/>
            <person name="Daum C."/>
            <person name="Ng V."/>
            <person name="Clum A."/>
            <person name="Steindorff A."/>
            <person name="Ohm R.A."/>
            <person name="Martin F."/>
            <person name="Silar P."/>
            <person name="Natvig D.O."/>
            <person name="Lalanne C."/>
            <person name="Gautier V."/>
            <person name="Ament-Velasquez S.L."/>
            <person name="Kruys A."/>
            <person name="Hutchinson M.I."/>
            <person name="Powell A.J."/>
            <person name="Barry K."/>
            <person name="Miller A.N."/>
            <person name="Grigoriev I.V."/>
            <person name="Debuchy R."/>
            <person name="Gladieux P."/>
            <person name="Hiltunen Thoren M."/>
            <person name="Johannesson H."/>
        </authorList>
    </citation>
    <scope>NUCLEOTIDE SEQUENCE</scope>
    <source>
        <strain evidence="6">CBS 958.72</strain>
    </source>
</reference>
<evidence type="ECO:0000256" key="5">
    <source>
        <dbReference type="SAM" id="MobiDB-lite"/>
    </source>
</evidence>
<dbReference type="Gene3D" id="3.40.50.1820">
    <property type="entry name" value="alpha/beta hydrolase"/>
    <property type="match status" value="1"/>
</dbReference>
<evidence type="ECO:0000256" key="1">
    <source>
        <dbReference type="ARBA" id="ARBA00022801"/>
    </source>
</evidence>
<dbReference type="GO" id="GO:0016042">
    <property type="term" value="P:lipid catabolic process"/>
    <property type="evidence" value="ECO:0007669"/>
    <property type="project" value="UniProtKB-KW"/>
</dbReference>
<name>A0AAE0KBG0_9PEZI</name>
<keyword evidence="1 4" id="KW-0378">Hydrolase</keyword>
<dbReference type="AlphaFoldDB" id="A0AAE0KBG0"/>
<keyword evidence="3 4" id="KW-0443">Lipid metabolism</keyword>
<dbReference type="PANTHER" id="PTHR10272:SF7">
    <property type="entry name" value="PHOSPHOLIPASE-RELATED"/>
    <property type="match status" value="1"/>
</dbReference>
<dbReference type="EMBL" id="JAULSN010000004">
    <property type="protein sequence ID" value="KAK3373614.1"/>
    <property type="molecule type" value="Genomic_DNA"/>
</dbReference>